<dbReference type="RefSeq" id="WP_141634141.1">
    <property type="nucleotide sequence ID" value="NZ_VIGB01000003.1"/>
</dbReference>
<dbReference type="InterPro" id="IPR000805">
    <property type="entry name" value="Glyco_hydro_26"/>
</dbReference>
<dbReference type="PROSITE" id="PS51257">
    <property type="entry name" value="PROKAR_LIPOPROTEIN"/>
    <property type="match status" value="1"/>
</dbReference>
<feature type="domain" description="GH26" evidence="6">
    <location>
        <begin position="68"/>
        <end position="465"/>
    </location>
</feature>
<dbReference type="SUPFAM" id="SSF51445">
    <property type="entry name" value="(Trans)glycosidases"/>
    <property type="match status" value="1"/>
</dbReference>
<dbReference type="InterPro" id="IPR017853">
    <property type="entry name" value="GH"/>
</dbReference>
<keyword evidence="3 4" id="KW-0326">Glycosidase</keyword>
<reference evidence="7 8" key="1">
    <citation type="submission" date="2019-06" db="EMBL/GenBank/DDBJ databases">
        <title>Description of Kitasatospora acidophila sp. nov. isolated from pine grove soil, and reclassification of Streptomyces novaecaesareae to Kitasatospora novaeceasareae comb. nov.</title>
        <authorList>
            <person name="Kim M.J."/>
        </authorList>
    </citation>
    <scope>NUCLEOTIDE SEQUENCE [LARGE SCALE GENOMIC DNA]</scope>
    <source>
        <strain evidence="7 8">MMS16-CNU292</strain>
    </source>
</reference>
<sequence length="481" mass="52050">MGLPRLSRTWTGALSCTVLVLTVAAACALEGASPGDRPAASGGQLGTVRALPPGAGADLLKRDPKASPQARAVYQFLADLEQGARAGKTPGTVIGQHIEAQNELYNVDYGDYEGIKGVGYYYKKAADITGKLPGFVETDLGPGYGQSSWGVGDPRTYSAGKWPTCSSKWQYTDDEVDLLAAVWLGHPRAQDGTYGTSGTQQNCDGSTTTIPDNGGAPAGIVGMSFHEPYPGSPVKSFDRVLCRNSPAATDPNWFSRVVDATHRTPEYQALVQDLSYVADHLQYLAEHDIPVIFRPYHEMNSTGCGDGFWWSGQKPADYQALWRITYDYLVKTRGLHNLVFAWTPVSWDGAPGVDPWNYYPGDQYVDLVGVDDYSGSPAHPIGTGEVWTKRYYDGLAAYKKPRIMAESFAVPVNSRQPDTLQRTPWTLWTVWGQSLTSGNLHPDAISNSNADVKASYDAPTAITGGAAAYSSSTDWSSLHVR</sequence>
<evidence type="ECO:0000256" key="4">
    <source>
        <dbReference type="PROSITE-ProRule" id="PRU01100"/>
    </source>
</evidence>
<keyword evidence="5" id="KW-0732">Signal</keyword>
<dbReference type="OrthoDB" id="9816550at2"/>
<gene>
    <name evidence="7" type="ORF">E6W39_16315</name>
</gene>
<feature type="chain" id="PRO_5038371217" description="GH26 domain-containing protein" evidence="5">
    <location>
        <begin position="29"/>
        <end position="481"/>
    </location>
</feature>
<feature type="signal peptide" evidence="5">
    <location>
        <begin position="1"/>
        <end position="28"/>
    </location>
</feature>
<dbReference type="PANTHER" id="PTHR40079">
    <property type="entry name" value="MANNAN ENDO-1,4-BETA-MANNOSIDASE E-RELATED"/>
    <property type="match status" value="1"/>
</dbReference>
<dbReference type="EMBL" id="VIGB01000003">
    <property type="protein sequence ID" value="TQF03508.1"/>
    <property type="molecule type" value="Genomic_DNA"/>
</dbReference>
<dbReference type="GO" id="GO:0006080">
    <property type="term" value="P:substituted mannan metabolic process"/>
    <property type="evidence" value="ECO:0007669"/>
    <property type="project" value="InterPro"/>
</dbReference>
<dbReference type="Proteomes" id="UP000319103">
    <property type="component" value="Unassembled WGS sequence"/>
</dbReference>
<proteinExistence type="inferred from homology"/>
<dbReference type="GO" id="GO:0016985">
    <property type="term" value="F:mannan endo-1,4-beta-mannosidase activity"/>
    <property type="evidence" value="ECO:0007669"/>
    <property type="project" value="InterPro"/>
</dbReference>
<feature type="active site" description="Proton donor" evidence="4">
    <location>
        <position position="298"/>
    </location>
</feature>
<evidence type="ECO:0000256" key="3">
    <source>
        <dbReference type="ARBA" id="ARBA00023295"/>
    </source>
</evidence>
<dbReference type="Gene3D" id="3.20.20.80">
    <property type="entry name" value="Glycosidases"/>
    <property type="match status" value="1"/>
</dbReference>
<dbReference type="PANTHER" id="PTHR40079:SF4">
    <property type="entry name" value="GH26 DOMAIN-CONTAINING PROTEIN-RELATED"/>
    <property type="match status" value="1"/>
</dbReference>
<feature type="active site" description="Nucleophile" evidence="4">
    <location>
        <position position="406"/>
    </location>
</feature>
<dbReference type="Pfam" id="PF02156">
    <property type="entry name" value="Glyco_hydro_26"/>
    <property type="match status" value="1"/>
</dbReference>
<dbReference type="PROSITE" id="PS51764">
    <property type="entry name" value="GH26"/>
    <property type="match status" value="1"/>
</dbReference>
<evidence type="ECO:0000259" key="6">
    <source>
        <dbReference type="PROSITE" id="PS51764"/>
    </source>
</evidence>
<keyword evidence="8" id="KW-1185">Reference proteome</keyword>
<protein>
    <recommendedName>
        <fullName evidence="6">GH26 domain-containing protein</fullName>
    </recommendedName>
</protein>
<evidence type="ECO:0000256" key="2">
    <source>
        <dbReference type="ARBA" id="ARBA00022801"/>
    </source>
</evidence>
<comment type="caution">
    <text evidence="7">The sequence shown here is derived from an EMBL/GenBank/DDBJ whole genome shotgun (WGS) entry which is preliminary data.</text>
</comment>
<evidence type="ECO:0000313" key="7">
    <source>
        <dbReference type="EMBL" id="TQF03508.1"/>
    </source>
</evidence>
<dbReference type="AlphaFoldDB" id="A0A540W3A2"/>
<organism evidence="7 8">
    <name type="scientific">Kitasatospora acidiphila</name>
    <dbReference type="NCBI Taxonomy" id="2567942"/>
    <lineage>
        <taxon>Bacteria</taxon>
        <taxon>Bacillati</taxon>
        <taxon>Actinomycetota</taxon>
        <taxon>Actinomycetes</taxon>
        <taxon>Kitasatosporales</taxon>
        <taxon>Streptomycetaceae</taxon>
        <taxon>Kitasatospora</taxon>
    </lineage>
</organism>
<evidence type="ECO:0000256" key="5">
    <source>
        <dbReference type="SAM" id="SignalP"/>
    </source>
</evidence>
<evidence type="ECO:0000256" key="1">
    <source>
        <dbReference type="ARBA" id="ARBA00007754"/>
    </source>
</evidence>
<keyword evidence="2 4" id="KW-0378">Hydrolase</keyword>
<dbReference type="PRINTS" id="PR00739">
    <property type="entry name" value="GLHYDRLASE26"/>
</dbReference>
<dbReference type="InterPro" id="IPR022790">
    <property type="entry name" value="GH26_dom"/>
</dbReference>
<comment type="similarity">
    <text evidence="1 4">Belongs to the glycosyl hydrolase 26 family.</text>
</comment>
<accession>A0A540W3A2</accession>
<evidence type="ECO:0000313" key="8">
    <source>
        <dbReference type="Proteomes" id="UP000319103"/>
    </source>
</evidence>
<name>A0A540W3A2_9ACTN</name>